<evidence type="ECO:0000313" key="2">
    <source>
        <dbReference type="EMBL" id="KAG5451319.1"/>
    </source>
</evidence>
<gene>
    <name evidence="2" type="ORF">CSKR_109312</name>
</gene>
<dbReference type="OrthoDB" id="10051416at2759"/>
<feature type="compositionally biased region" description="Polar residues" evidence="1">
    <location>
        <begin position="18"/>
        <end position="29"/>
    </location>
</feature>
<comment type="caution">
    <text evidence="2">The sequence shown here is derived from an EMBL/GenBank/DDBJ whole genome shotgun (WGS) entry which is preliminary data.</text>
</comment>
<sequence>MSNATPWLEHEFTDQKFRGSNPTSASQLLLSRPEQPGSSSALMFPSDGMAVGYWKYAAAKRYTPGKTFFLILIRQQPRIVSKHKSLSELRKSQFDSNLGGLRKADPSI</sequence>
<proteinExistence type="predicted"/>
<organism evidence="2 3">
    <name type="scientific">Clonorchis sinensis</name>
    <name type="common">Chinese liver fluke</name>
    <dbReference type="NCBI Taxonomy" id="79923"/>
    <lineage>
        <taxon>Eukaryota</taxon>
        <taxon>Metazoa</taxon>
        <taxon>Spiralia</taxon>
        <taxon>Lophotrochozoa</taxon>
        <taxon>Platyhelminthes</taxon>
        <taxon>Trematoda</taxon>
        <taxon>Digenea</taxon>
        <taxon>Opisthorchiida</taxon>
        <taxon>Opisthorchiata</taxon>
        <taxon>Opisthorchiidae</taxon>
        <taxon>Clonorchis</taxon>
    </lineage>
</organism>
<dbReference type="AlphaFoldDB" id="A0A419Q1L6"/>
<feature type="region of interest" description="Disordered" evidence="1">
    <location>
        <begin position="12"/>
        <end position="41"/>
    </location>
</feature>
<evidence type="ECO:0000313" key="3">
    <source>
        <dbReference type="Proteomes" id="UP000286415"/>
    </source>
</evidence>
<name>A0A419Q1L6_CLOSI</name>
<dbReference type="Proteomes" id="UP000286415">
    <property type="component" value="Unassembled WGS sequence"/>
</dbReference>
<reference evidence="2 3" key="2">
    <citation type="journal article" date="2021" name="Genomics">
        <title>High-quality reference genome for Clonorchis sinensis.</title>
        <authorList>
            <person name="Young N.D."/>
            <person name="Stroehlein A.J."/>
            <person name="Kinkar L."/>
            <person name="Wang T."/>
            <person name="Sohn W.M."/>
            <person name="Chang B.C.H."/>
            <person name="Kaur P."/>
            <person name="Weisz D."/>
            <person name="Dudchenko O."/>
            <person name="Aiden E.L."/>
            <person name="Korhonen P.K."/>
            <person name="Gasser R.B."/>
        </authorList>
    </citation>
    <scope>NUCLEOTIDE SEQUENCE [LARGE SCALE GENOMIC DNA]</scope>
    <source>
        <strain evidence="2">Cs-k2</strain>
    </source>
</reference>
<protein>
    <submittedName>
        <fullName evidence="2">Uncharacterized protein</fullName>
    </submittedName>
</protein>
<dbReference type="EMBL" id="NIRI02000042">
    <property type="protein sequence ID" value="KAG5451319.1"/>
    <property type="molecule type" value="Genomic_DNA"/>
</dbReference>
<evidence type="ECO:0000256" key="1">
    <source>
        <dbReference type="SAM" id="MobiDB-lite"/>
    </source>
</evidence>
<dbReference type="InParanoid" id="A0A419Q1L6"/>
<keyword evidence="3" id="KW-1185">Reference proteome</keyword>
<accession>A0A419Q1L6</accession>
<reference evidence="2 3" key="1">
    <citation type="journal article" date="2018" name="Biotechnol. Adv.">
        <title>Improved genomic resources and new bioinformatic workflow for the carcinogenic parasite Clonorchis sinensis: Biotechnological implications.</title>
        <authorList>
            <person name="Wang D."/>
            <person name="Korhonen P.K."/>
            <person name="Gasser R.B."/>
            <person name="Young N.D."/>
        </authorList>
    </citation>
    <scope>NUCLEOTIDE SEQUENCE [LARGE SCALE GENOMIC DNA]</scope>
    <source>
        <strain evidence="2">Cs-k2</strain>
    </source>
</reference>